<dbReference type="EMBL" id="KN822952">
    <property type="protein sequence ID" value="KIO32754.1"/>
    <property type="molecule type" value="Genomic_DNA"/>
</dbReference>
<feature type="compositionally biased region" description="Polar residues" evidence="1">
    <location>
        <begin position="437"/>
        <end position="456"/>
    </location>
</feature>
<dbReference type="Proteomes" id="UP000054248">
    <property type="component" value="Unassembled WGS sequence"/>
</dbReference>
<dbReference type="STRING" id="1051891.A0A0C3QVN9"/>
<feature type="compositionally biased region" description="Polar residues" evidence="1">
    <location>
        <begin position="311"/>
        <end position="327"/>
    </location>
</feature>
<sequence length="678" mass="69023">MASPATENGSRGRGSSRGGRGGPGGRGRGGRGRGRGGTRTPSISSPVDLSSPTTPTNTDSTLTKPADDKPPSLLSRIDMGATNQSPRSPKANSPSSPRSAVNSPSTVGDGTPTRGRGGGPRGSRGRKNSAASNGPHSPKVTNVSSPLSRRPPVSNSPLTSTTSSPKATPPHLLNVVDAASPKNSPSQLSKELEPSQLLEIRSSSVHPSPAPSPRPFTPMTRDWAAEDDDEDGGSLPSLDDWGLPGVKTASEAGDVKPQDQPSITEPMTKLSLKTDVKKTRGKRSGSAPQSASESPASASPAVANVIPPTPVSTRPGQTQAIGNTTLKPSPLGPSTLGVPNLPGRPMSRTSSPAPLNLANDARRSPSPALLPGAHSPGPSPGLRPTSGGVALGVRSRPVSPAPDMGQFYPQASSSPRLGGNFNLSPSPNLAGNKFNHSRPTSPSFNQDASQPGSRQGSPKGRPRALSGGVSLGLAASDSANPAPGSPGFPDRPRDLASSVWRQVPASQPTPPVLLESPIPPTGPFTLPPKPEVQPSQTRPYDSNRRGRGSGPRGGRGGRGGHRGVGDTGRFDRFSSPNQPGSPYNPTSPENQAEFNNRPMSHDDTSGSPGPGSRANGAGSPRSVTSNSPAGRGRGHARAHSRPVIAPSSALSLINATLGSPQRAPKPSATNDSVPVTGA</sequence>
<organism evidence="2 3">
    <name type="scientific">Tulasnella calospora MUT 4182</name>
    <dbReference type="NCBI Taxonomy" id="1051891"/>
    <lineage>
        <taxon>Eukaryota</taxon>
        <taxon>Fungi</taxon>
        <taxon>Dikarya</taxon>
        <taxon>Basidiomycota</taxon>
        <taxon>Agaricomycotina</taxon>
        <taxon>Agaricomycetes</taxon>
        <taxon>Cantharellales</taxon>
        <taxon>Tulasnellaceae</taxon>
        <taxon>Tulasnella</taxon>
    </lineage>
</organism>
<feature type="compositionally biased region" description="Polar residues" evidence="1">
    <location>
        <begin position="574"/>
        <end position="598"/>
    </location>
</feature>
<feature type="compositionally biased region" description="Polar residues" evidence="1">
    <location>
        <begin position="648"/>
        <end position="659"/>
    </location>
</feature>
<protein>
    <submittedName>
        <fullName evidence="2">Uncharacterized protein</fullName>
    </submittedName>
</protein>
<evidence type="ECO:0000313" key="3">
    <source>
        <dbReference type="Proteomes" id="UP000054248"/>
    </source>
</evidence>
<dbReference type="AlphaFoldDB" id="A0A0C3QVN9"/>
<feature type="compositionally biased region" description="Polar residues" evidence="1">
    <location>
        <begin position="409"/>
        <end position="429"/>
    </location>
</feature>
<reference evidence="3" key="2">
    <citation type="submission" date="2015-01" db="EMBL/GenBank/DDBJ databases">
        <title>Evolutionary Origins and Diversification of the Mycorrhizal Mutualists.</title>
        <authorList>
            <consortium name="DOE Joint Genome Institute"/>
            <consortium name="Mycorrhizal Genomics Consortium"/>
            <person name="Kohler A."/>
            <person name="Kuo A."/>
            <person name="Nagy L.G."/>
            <person name="Floudas D."/>
            <person name="Copeland A."/>
            <person name="Barry K.W."/>
            <person name="Cichocki N."/>
            <person name="Veneault-Fourrey C."/>
            <person name="LaButti K."/>
            <person name="Lindquist E.A."/>
            <person name="Lipzen A."/>
            <person name="Lundell T."/>
            <person name="Morin E."/>
            <person name="Murat C."/>
            <person name="Riley R."/>
            <person name="Ohm R."/>
            <person name="Sun H."/>
            <person name="Tunlid A."/>
            <person name="Henrissat B."/>
            <person name="Grigoriev I.V."/>
            <person name="Hibbett D.S."/>
            <person name="Martin F."/>
        </authorList>
    </citation>
    <scope>NUCLEOTIDE SEQUENCE [LARGE SCALE GENOMIC DNA]</scope>
    <source>
        <strain evidence="3">MUT 4182</strain>
    </source>
</reference>
<name>A0A0C3QVN9_9AGAM</name>
<feature type="compositionally biased region" description="Low complexity" evidence="1">
    <location>
        <begin position="284"/>
        <end position="303"/>
    </location>
</feature>
<reference evidence="2 3" key="1">
    <citation type="submission" date="2014-04" db="EMBL/GenBank/DDBJ databases">
        <authorList>
            <consortium name="DOE Joint Genome Institute"/>
            <person name="Kuo A."/>
            <person name="Girlanda M."/>
            <person name="Perotto S."/>
            <person name="Kohler A."/>
            <person name="Nagy L.G."/>
            <person name="Floudas D."/>
            <person name="Copeland A."/>
            <person name="Barry K.W."/>
            <person name="Cichocki N."/>
            <person name="Veneault-Fourrey C."/>
            <person name="LaButti K."/>
            <person name="Lindquist E.A."/>
            <person name="Lipzen A."/>
            <person name="Lundell T."/>
            <person name="Morin E."/>
            <person name="Murat C."/>
            <person name="Sun H."/>
            <person name="Tunlid A."/>
            <person name="Henrissat B."/>
            <person name="Grigoriev I.V."/>
            <person name="Hibbett D.S."/>
            <person name="Martin F."/>
            <person name="Nordberg H.P."/>
            <person name="Cantor M.N."/>
            <person name="Hua S.X."/>
        </authorList>
    </citation>
    <scope>NUCLEOTIDE SEQUENCE [LARGE SCALE GENOMIC DNA]</scope>
    <source>
        <strain evidence="2 3">MUT 4182</strain>
    </source>
</reference>
<feature type="compositionally biased region" description="Low complexity" evidence="1">
    <location>
        <begin position="142"/>
        <end position="170"/>
    </location>
</feature>
<proteinExistence type="predicted"/>
<evidence type="ECO:0000256" key="1">
    <source>
        <dbReference type="SAM" id="MobiDB-lite"/>
    </source>
</evidence>
<feature type="compositionally biased region" description="Polar residues" evidence="1">
    <location>
        <begin position="129"/>
        <end position="141"/>
    </location>
</feature>
<feature type="compositionally biased region" description="Pro residues" evidence="1">
    <location>
        <begin position="507"/>
        <end position="531"/>
    </location>
</feature>
<feature type="compositionally biased region" description="Gly residues" evidence="1">
    <location>
        <begin position="548"/>
        <end position="557"/>
    </location>
</feature>
<accession>A0A0C3QVN9</accession>
<keyword evidence="3" id="KW-1185">Reference proteome</keyword>
<feature type="compositionally biased region" description="Low complexity" evidence="1">
    <location>
        <begin position="38"/>
        <end position="63"/>
    </location>
</feature>
<dbReference type="OrthoDB" id="3252887at2759"/>
<feature type="region of interest" description="Disordered" evidence="1">
    <location>
        <begin position="1"/>
        <end position="678"/>
    </location>
</feature>
<gene>
    <name evidence="2" type="ORF">M407DRAFT_4262</name>
</gene>
<feature type="compositionally biased region" description="Polar residues" evidence="1">
    <location>
        <begin position="81"/>
        <end position="106"/>
    </location>
</feature>
<feature type="compositionally biased region" description="Gly residues" evidence="1">
    <location>
        <begin position="11"/>
        <end position="27"/>
    </location>
</feature>
<feature type="compositionally biased region" description="Polar residues" evidence="1">
    <location>
        <begin position="667"/>
        <end position="678"/>
    </location>
</feature>
<dbReference type="HOGENOM" id="CLU_405545_0_0_1"/>
<evidence type="ECO:0000313" key="2">
    <source>
        <dbReference type="EMBL" id="KIO32754.1"/>
    </source>
</evidence>